<evidence type="ECO:0000313" key="2">
    <source>
        <dbReference type="Proteomes" id="UP000036851"/>
    </source>
</evidence>
<proteinExistence type="predicted"/>
<dbReference type="EMBL" id="JRXF01000021">
    <property type="protein sequence ID" value="KOC92310.1"/>
    <property type="molecule type" value="Genomic_DNA"/>
</dbReference>
<dbReference type="PATRIC" id="fig|1560201.4.peg.3063"/>
<evidence type="ECO:0000313" key="1">
    <source>
        <dbReference type="EMBL" id="KOC92310.1"/>
    </source>
</evidence>
<name>A0A0L7TAC3_9GAMM</name>
<reference evidence="1 2" key="1">
    <citation type="journal article" date="2015" name="Int. J. Syst. Evol. Microbiol.">
        <title>Erwinia iniecta sp. nov., isolated from Russian wheat aphids (Diuraphis noxia).</title>
        <authorList>
            <person name="Campillo T."/>
            <person name="Luna E."/>
            <person name="Portier P."/>
            <person name="Fischer-Le Saux M."/>
            <person name="Lapitan N."/>
            <person name="Tisserat N.A."/>
            <person name="Leach J.E."/>
        </authorList>
    </citation>
    <scope>NUCLEOTIDE SEQUENCE [LARGE SCALE GENOMIC DNA]</scope>
    <source>
        <strain evidence="1 2">B149</strain>
    </source>
</reference>
<dbReference type="STRING" id="1560201.NG42_14540"/>
<dbReference type="AlphaFoldDB" id="A0A0L7TAC3"/>
<gene>
    <name evidence="1" type="ORF">NG43_14165</name>
</gene>
<dbReference type="RefSeq" id="WP_053115870.1">
    <property type="nucleotide sequence ID" value="NZ_JRXF01000021.1"/>
</dbReference>
<dbReference type="Proteomes" id="UP000036851">
    <property type="component" value="Unassembled WGS sequence"/>
</dbReference>
<dbReference type="OrthoDB" id="6638393at2"/>
<comment type="caution">
    <text evidence="1">The sequence shown here is derived from an EMBL/GenBank/DDBJ whole genome shotgun (WGS) entry which is preliminary data.</text>
</comment>
<protein>
    <submittedName>
        <fullName evidence="1">Uncharacterized protein</fullName>
    </submittedName>
</protein>
<accession>A0A0L7TAC3</accession>
<sequence>MLGPLPLLIAGLWLVLLTYLCAQLRPELQANSLRLQSIHQQLAVPLPISMPEEEQALSALSVTEYQQVKALFAILKKNGLEARESRYQLVSDDNDAQSEQLILDIPLTGDYLRLQAALREMSGTLPLQFESLAMARTSPASTQLTMSLRVTLTGESR</sequence>
<organism evidence="1 2">
    <name type="scientific">Winslowiella iniecta</name>
    <dbReference type="NCBI Taxonomy" id="1560201"/>
    <lineage>
        <taxon>Bacteria</taxon>
        <taxon>Pseudomonadati</taxon>
        <taxon>Pseudomonadota</taxon>
        <taxon>Gammaproteobacteria</taxon>
        <taxon>Enterobacterales</taxon>
        <taxon>Erwiniaceae</taxon>
        <taxon>Winslowiella</taxon>
    </lineage>
</organism>